<reference evidence="14" key="1">
    <citation type="submission" date="2022-01" db="EMBL/GenBank/DDBJ databases">
        <authorList>
            <person name="Criscuolo A."/>
        </authorList>
    </citation>
    <scope>NUCLEOTIDE SEQUENCE</scope>
    <source>
        <strain evidence="14">CIP111893</strain>
    </source>
</reference>
<keyword evidence="5 12" id="KW-0812">Transmembrane</keyword>
<dbReference type="PANTHER" id="PTHR34220">
    <property type="entry name" value="SENSOR HISTIDINE KINASE YPDA"/>
    <property type="match status" value="1"/>
</dbReference>
<evidence type="ECO:0000313" key="14">
    <source>
        <dbReference type="EMBL" id="CAH1200569.1"/>
    </source>
</evidence>
<comment type="subcellular location">
    <subcellularLocation>
        <location evidence="1">Cell membrane</location>
        <topology evidence="1">Multi-pass membrane protein</topology>
    </subcellularLocation>
</comment>
<keyword evidence="10" id="KW-0902">Two-component regulatory system</keyword>
<evidence type="ECO:0000256" key="7">
    <source>
        <dbReference type="ARBA" id="ARBA00022777"/>
    </source>
</evidence>
<dbReference type="PROSITE" id="PS50885">
    <property type="entry name" value="HAMP"/>
    <property type="match status" value="1"/>
</dbReference>
<dbReference type="SUPFAM" id="SSF158472">
    <property type="entry name" value="HAMP domain-like"/>
    <property type="match status" value="1"/>
</dbReference>
<evidence type="ECO:0000256" key="2">
    <source>
        <dbReference type="ARBA" id="ARBA00022475"/>
    </source>
</evidence>
<dbReference type="Proteomes" id="UP000838686">
    <property type="component" value="Unassembled WGS sequence"/>
</dbReference>
<evidence type="ECO:0000256" key="6">
    <source>
        <dbReference type="ARBA" id="ARBA00022741"/>
    </source>
</evidence>
<keyword evidence="15" id="KW-1185">Reference proteome</keyword>
<evidence type="ECO:0000256" key="3">
    <source>
        <dbReference type="ARBA" id="ARBA00022553"/>
    </source>
</evidence>
<dbReference type="Gene3D" id="3.30.565.10">
    <property type="entry name" value="Histidine kinase-like ATPase, C-terminal domain"/>
    <property type="match status" value="1"/>
</dbReference>
<keyword evidence="6" id="KW-0547">Nucleotide-binding</keyword>
<keyword evidence="7" id="KW-0418">Kinase</keyword>
<feature type="transmembrane region" description="Helical" evidence="12">
    <location>
        <begin position="312"/>
        <end position="336"/>
    </location>
</feature>
<accession>A0ABM9SFJ2</accession>
<evidence type="ECO:0000256" key="4">
    <source>
        <dbReference type="ARBA" id="ARBA00022679"/>
    </source>
</evidence>
<dbReference type="Pfam" id="PF00672">
    <property type="entry name" value="HAMP"/>
    <property type="match status" value="1"/>
</dbReference>
<dbReference type="InterPro" id="IPR050640">
    <property type="entry name" value="Bact_2-comp_sensor_kinase"/>
</dbReference>
<dbReference type="InterPro" id="IPR003594">
    <property type="entry name" value="HATPase_dom"/>
</dbReference>
<dbReference type="RefSeq" id="WP_236339804.1">
    <property type="nucleotide sequence ID" value="NZ_CAKMMF010000006.1"/>
</dbReference>
<sequence length="608" mass="69362">MGLRRAYQNYISNNFFVKLILIFSIITVLTIVTLSYFTFQTMSESMIQNELNKQRDAMESVNRYVNNKYESVQLMLQDVYRNPKLSENVTYLLKYSFQEYVMHRLDQFSSSSSTLTGLDYFKNLIADDPDIANIIFYSSEKQFLYVNSQQGLTKLIYTNASRSFVPDAMALQNPGVSLPNYWVRQSINQWEPKLYSVQSTINDMGTLKSVGQLIVYFNSERIKSVISGNVGNYHGYILVLASDGKVVFDSSDQYYGSIYPYADKLNTLTGSGVLQEDSYITTLASPGNSGYLVVGIAPKSEVAKTYKSLQRLIILISTACILVAVIIPSLFVINFAKRTNKIIRSMRKVETGDMTVRIQDTKGDELGQISRGFNEMLGELTRYIERVYKAEIKQKHTEMTAMQARINPHFLYNTLEVIRMRAISQGITDVSEMIYSLAMLFKSFVQQQTVVTLREEMENCSRYLELFRIRYKDKFSYSLHYDRELAERKMIKMSLQPLVENYIVHGMRTDGTDNEITVCAVGEADVIRVTIQDNGIGIPQGRLEEIKRSLDLPETEEEESSLGLRSVNERLKLMYGKEYGVEITSQPAIGTTVTLWFPYSEGSGGDNV</sequence>
<dbReference type="Gene3D" id="6.10.340.10">
    <property type="match status" value="1"/>
</dbReference>
<protein>
    <recommendedName>
        <fullName evidence="13">HAMP domain-containing protein</fullName>
    </recommendedName>
</protein>
<evidence type="ECO:0000256" key="1">
    <source>
        <dbReference type="ARBA" id="ARBA00004651"/>
    </source>
</evidence>
<keyword evidence="9 12" id="KW-1133">Transmembrane helix</keyword>
<dbReference type="CDD" id="cd06225">
    <property type="entry name" value="HAMP"/>
    <property type="match status" value="1"/>
</dbReference>
<evidence type="ECO:0000313" key="15">
    <source>
        <dbReference type="Proteomes" id="UP000838686"/>
    </source>
</evidence>
<evidence type="ECO:0000256" key="8">
    <source>
        <dbReference type="ARBA" id="ARBA00022840"/>
    </source>
</evidence>
<dbReference type="InterPro" id="IPR010559">
    <property type="entry name" value="Sig_transdc_His_kin_internal"/>
</dbReference>
<evidence type="ECO:0000256" key="10">
    <source>
        <dbReference type="ARBA" id="ARBA00023012"/>
    </source>
</evidence>
<dbReference type="InterPro" id="IPR003660">
    <property type="entry name" value="HAMP_dom"/>
</dbReference>
<dbReference type="EMBL" id="CAKMMF010000006">
    <property type="protein sequence ID" value="CAH1200569.1"/>
    <property type="molecule type" value="Genomic_DNA"/>
</dbReference>
<dbReference type="SMART" id="SM00387">
    <property type="entry name" value="HATPase_c"/>
    <property type="match status" value="1"/>
</dbReference>
<comment type="caution">
    <text evidence="14">The sequence shown here is derived from an EMBL/GenBank/DDBJ whole genome shotgun (WGS) entry which is preliminary data.</text>
</comment>
<dbReference type="Pfam" id="PF06580">
    <property type="entry name" value="His_kinase"/>
    <property type="match status" value="1"/>
</dbReference>
<dbReference type="InterPro" id="IPR036890">
    <property type="entry name" value="HATPase_C_sf"/>
</dbReference>
<evidence type="ECO:0000256" key="11">
    <source>
        <dbReference type="ARBA" id="ARBA00023136"/>
    </source>
</evidence>
<keyword evidence="8" id="KW-0067">ATP-binding</keyword>
<gene>
    <name evidence="14" type="ORF">PAECIP111893_01457</name>
</gene>
<keyword evidence="11 12" id="KW-0472">Membrane</keyword>
<dbReference type="Pfam" id="PF02518">
    <property type="entry name" value="HATPase_c"/>
    <property type="match status" value="1"/>
</dbReference>
<evidence type="ECO:0000259" key="13">
    <source>
        <dbReference type="PROSITE" id="PS50885"/>
    </source>
</evidence>
<evidence type="ECO:0000256" key="9">
    <source>
        <dbReference type="ARBA" id="ARBA00022989"/>
    </source>
</evidence>
<dbReference type="PANTHER" id="PTHR34220:SF11">
    <property type="entry name" value="SENSOR PROTEIN KINASE HPTS"/>
    <property type="match status" value="1"/>
</dbReference>
<evidence type="ECO:0000256" key="5">
    <source>
        <dbReference type="ARBA" id="ARBA00022692"/>
    </source>
</evidence>
<dbReference type="SUPFAM" id="SSF55874">
    <property type="entry name" value="ATPase domain of HSP90 chaperone/DNA topoisomerase II/histidine kinase"/>
    <property type="match status" value="1"/>
</dbReference>
<feature type="domain" description="HAMP" evidence="13">
    <location>
        <begin position="333"/>
        <end position="385"/>
    </location>
</feature>
<keyword evidence="4" id="KW-0808">Transferase</keyword>
<name>A0ABM9SFJ2_9BACL</name>
<evidence type="ECO:0000256" key="12">
    <source>
        <dbReference type="SAM" id="Phobius"/>
    </source>
</evidence>
<feature type="transmembrane region" description="Helical" evidence="12">
    <location>
        <begin position="15"/>
        <end position="39"/>
    </location>
</feature>
<organism evidence="14 15">
    <name type="scientific">Paenibacillus plantiphilus</name>
    <dbReference type="NCBI Taxonomy" id="2905650"/>
    <lineage>
        <taxon>Bacteria</taxon>
        <taxon>Bacillati</taxon>
        <taxon>Bacillota</taxon>
        <taxon>Bacilli</taxon>
        <taxon>Bacillales</taxon>
        <taxon>Paenibacillaceae</taxon>
        <taxon>Paenibacillus</taxon>
    </lineage>
</organism>
<proteinExistence type="predicted"/>
<keyword evidence="2" id="KW-1003">Cell membrane</keyword>
<keyword evidence="3" id="KW-0597">Phosphoprotein</keyword>
<dbReference type="SMART" id="SM00304">
    <property type="entry name" value="HAMP"/>
    <property type="match status" value="1"/>
</dbReference>